<organism evidence="1 2">
    <name type="scientific">Ameca splendens</name>
    <dbReference type="NCBI Taxonomy" id="208324"/>
    <lineage>
        <taxon>Eukaryota</taxon>
        <taxon>Metazoa</taxon>
        <taxon>Chordata</taxon>
        <taxon>Craniata</taxon>
        <taxon>Vertebrata</taxon>
        <taxon>Euteleostomi</taxon>
        <taxon>Actinopterygii</taxon>
        <taxon>Neopterygii</taxon>
        <taxon>Teleostei</taxon>
        <taxon>Neoteleostei</taxon>
        <taxon>Acanthomorphata</taxon>
        <taxon>Ovalentaria</taxon>
        <taxon>Atherinomorphae</taxon>
        <taxon>Cyprinodontiformes</taxon>
        <taxon>Goodeidae</taxon>
        <taxon>Ameca</taxon>
    </lineage>
</organism>
<sequence>MNAEISACVLVIMTKNRVKVAVSLSPCVRRSCAKSINKENSPHIIRAPTLHSHIHRLFTAEIFIRLCTLQSTENTQYTRGAQYVFVAALNPLFCSLISPN</sequence>
<keyword evidence="2" id="KW-1185">Reference proteome</keyword>
<name>A0ABV0Z0Q9_9TELE</name>
<dbReference type="EMBL" id="JAHRIP010047889">
    <property type="protein sequence ID" value="MEQ2299240.1"/>
    <property type="molecule type" value="Genomic_DNA"/>
</dbReference>
<protein>
    <submittedName>
        <fullName evidence="1">Uncharacterized protein</fullName>
    </submittedName>
</protein>
<proteinExistence type="predicted"/>
<accession>A0ABV0Z0Q9</accession>
<comment type="caution">
    <text evidence="1">The sequence shown here is derived from an EMBL/GenBank/DDBJ whole genome shotgun (WGS) entry which is preliminary data.</text>
</comment>
<evidence type="ECO:0000313" key="2">
    <source>
        <dbReference type="Proteomes" id="UP001469553"/>
    </source>
</evidence>
<reference evidence="1 2" key="1">
    <citation type="submission" date="2021-06" db="EMBL/GenBank/DDBJ databases">
        <authorList>
            <person name="Palmer J.M."/>
        </authorList>
    </citation>
    <scope>NUCLEOTIDE SEQUENCE [LARGE SCALE GENOMIC DNA]</scope>
    <source>
        <strain evidence="1 2">AS_MEX2019</strain>
        <tissue evidence="1">Muscle</tissue>
    </source>
</reference>
<evidence type="ECO:0000313" key="1">
    <source>
        <dbReference type="EMBL" id="MEQ2299240.1"/>
    </source>
</evidence>
<dbReference type="Proteomes" id="UP001469553">
    <property type="component" value="Unassembled WGS sequence"/>
</dbReference>
<gene>
    <name evidence="1" type="ORF">AMECASPLE_013299</name>
</gene>